<dbReference type="RefSeq" id="WP_232009288.1">
    <property type="nucleotide sequence ID" value="NZ_LT629740.1"/>
</dbReference>
<name>A0A1H1YX26_MUCMA</name>
<evidence type="ECO:0000256" key="1">
    <source>
        <dbReference type="SAM" id="Phobius"/>
    </source>
</evidence>
<sequence>MMSKSLKKIFLSLSIALPFLIYCVYYYGMMIKNAPYKFSEFEYVVFQYGNGDSLVNKYDSRTGEYQYLNAHDSLIKKHLHLRSDDFLLIHRAAAEMGFWNFPAVEVNDSLKKKGVVSPHYLIEFNYKRKSKTVLYDAGFDGDPKLKDANEELIKQIQKVLDDAEGREIK</sequence>
<dbReference type="STRING" id="652787.SAMN05216490_2883"/>
<dbReference type="EMBL" id="LT629740">
    <property type="protein sequence ID" value="SDT25990.1"/>
    <property type="molecule type" value="Genomic_DNA"/>
</dbReference>
<evidence type="ECO:0000313" key="2">
    <source>
        <dbReference type="EMBL" id="SDT25990.1"/>
    </source>
</evidence>
<protein>
    <submittedName>
        <fullName evidence="2">Uncharacterized protein</fullName>
    </submittedName>
</protein>
<keyword evidence="1" id="KW-0812">Transmembrane</keyword>
<evidence type="ECO:0000313" key="3">
    <source>
        <dbReference type="Proteomes" id="UP000199679"/>
    </source>
</evidence>
<keyword evidence="3" id="KW-1185">Reference proteome</keyword>
<keyword evidence="1" id="KW-0472">Membrane</keyword>
<accession>A0A1H1YX26</accession>
<gene>
    <name evidence="2" type="ORF">SAMN05216490_2883</name>
</gene>
<keyword evidence="1" id="KW-1133">Transmembrane helix</keyword>
<feature type="transmembrane region" description="Helical" evidence="1">
    <location>
        <begin position="9"/>
        <end position="28"/>
    </location>
</feature>
<dbReference type="AlphaFoldDB" id="A0A1H1YX26"/>
<reference evidence="2 3" key="1">
    <citation type="submission" date="2016-10" db="EMBL/GenBank/DDBJ databases">
        <authorList>
            <person name="de Groot N.N."/>
        </authorList>
    </citation>
    <scope>NUCLEOTIDE SEQUENCE [LARGE SCALE GENOMIC DNA]</scope>
    <source>
        <strain evidence="2 3">MP1X4</strain>
    </source>
</reference>
<proteinExistence type="predicted"/>
<dbReference type="Proteomes" id="UP000199679">
    <property type="component" value="Chromosome I"/>
</dbReference>
<organism evidence="2 3">
    <name type="scientific">Mucilaginibacter mallensis</name>
    <dbReference type="NCBI Taxonomy" id="652787"/>
    <lineage>
        <taxon>Bacteria</taxon>
        <taxon>Pseudomonadati</taxon>
        <taxon>Bacteroidota</taxon>
        <taxon>Sphingobacteriia</taxon>
        <taxon>Sphingobacteriales</taxon>
        <taxon>Sphingobacteriaceae</taxon>
        <taxon>Mucilaginibacter</taxon>
    </lineage>
</organism>